<dbReference type="PROSITE" id="PS00383">
    <property type="entry name" value="TYR_PHOSPHATASE_1"/>
    <property type="match status" value="1"/>
</dbReference>
<dbReference type="PROSITE" id="PS50056">
    <property type="entry name" value="TYR_PHOSPHATASE_2"/>
    <property type="match status" value="1"/>
</dbReference>
<gene>
    <name evidence="2" type="ORF">C7374_10521</name>
</gene>
<dbReference type="InterPro" id="IPR000387">
    <property type="entry name" value="Tyr_Pase_dom"/>
</dbReference>
<feature type="domain" description="Tyrosine specific protein phosphatases" evidence="1">
    <location>
        <begin position="65"/>
        <end position="117"/>
    </location>
</feature>
<name>A0A364JV30_9HYPH</name>
<keyword evidence="3" id="KW-1185">Reference proteome</keyword>
<dbReference type="RefSeq" id="WP_111575160.1">
    <property type="nucleotide sequence ID" value="NZ_JBHEEY010000004.1"/>
</dbReference>
<evidence type="ECO:0000313" key="2">
    <source>
        <dbReference type="EMBL" id="RAK28973.1"/>
    </source>
</evidence>
<protein>
    <recommendedName>
        <fullName evidence="1">Tyrosine specific protein phosphatases domain-containing protein</fullName>
    </recommendedName>
</protein>
<dbReference type="AlphaFoldDB" id="A0A364JV30"/>
<dbReference type="OrthoDB" id="9794527at2"/>
<accession>A0A364JV30</accession>
<evidence type="ECO:0000259" key="1">
    <source>
        <dbReference type="PROSITE" id="PS50056"/>
    </source>
</evidence>
<dbReference type="InterPro" id="IPR016130">
    <property type="entry name" value="Tyr_Pase_AS"/>
</dbReference>
<dbReference type="EMBL" id="QLMK01000005">
    <property type="protein sequence ID" value="RAK28973.1"/>
    <property type="molecule type" value="Genomic_DNA"/>
</dbReference>
<sequence length="165" mass="18174">MAEIIVSPLSQLNSLIELRKPDHIVSLTSGEIPDLPYDTRRLCLTFNDIVEPRDELIVPSQVHVERLLSFAQEWDQSRPLLIHCYAGISRSTACAYIVALALNPHLQEAALAQKLRQISASATPNIRLISLADAILGRNGRMVAAIQAIGRGTEAFEGEAFSLYL</sequence>
<evidence type="ECO:0000313" key="3">
    <source>
        <dbReference type="Proteomes" id="UP000249453"/>
    </source>
</evidence>
<comment type="caution">
    <text evidence="2">The sequence shown here is derived from an EMBL/GenBank/DDBJ whole genome shotgun (WGS) entry which is preliminary data.</text>
</comment>
<dbReference type="Gene3D" id="3.90.190.10">
    <property type="entry name" value="Protein tyrosine phosphatase superfamily"/>
    <property type="match status" value="1"/>
</dbReference>
<organism evidence="2 3">
    <name type="scientific">Falsochrobactrum ovis</name>
    <dbReference type="NCBI Taxonomy" id="1293442"/>
    <lineage>
        <taxon>Bacteria</taxon>
        <taxon>Pseudomonadati</taxon>
        <taxon>Pseudomonadota</taxon>
        <taxon>Alphaproteobacteria</taxon>
        <taxon>Hyphomicrobiales</taxon>
        <taxon>Brucellaceae</taxon>
        <taxon>Falsochrobactrum</taxon>
    </lineage>
</organism>
<dbReference type="InterPro" id="IPR029021">
    <property type="entry name" value="Prot-tyrosine_phosphatase-like"/>
</dbReference>
<proteinExistence type="predicted"/>
<dbReference type="Proteomes" id="UP000249453">
    <property type="component" value="Unassembled WGS sequence"/>
</dbReference>
<reference evidence="2 3" key="1">
    <citation type="submission" date="2018-06" db="EMBL/GenBank/DDBJ databases">
        <title>Genomic Encyclopedia of Type Strains, Phase IV (KMG-IV): sequencing the most valuable type-strain genomes for metagenomic binning, comparative biology and taxonomic classification.</title>
        <authorList>
            <person name="Goeker M."/>
        </authorList>
    </citation>
    <scope>NUCLEOTIDE SEQUENCE [LARGE SCALE GENOMIC DNA]</scope>
    <source>
        <strain evidence="2 3">DSM 26720</strain>
    </source>
</reference>
<dbReference type="SUPFAM" id="SSF52799">
    <property type="entry name" value="(Phosphotyrosine protein) phosphatases II"/>
    <property type="match status" value="1"/>
</dbReference>